<dbReference type="GO" id="GO:0003677">
    <property type="term" value="F:DNA binding"/>
    <property type="evidence" value="ECO:0007669"/>
    <property type="project" value="UniProtKB-KW"/>
</dbReference>
<keyword evidence="2" id="KW-0663">Pyridoxal phosphate</keyword>
<reference evidence="8 9" key="1">
    <citation type="submission" date="2020-01" db="EMBL/GenBank/DDBJ databases">
        <title>Investigation of new actinobacteria for the biodesulphurisation of diesel fuel.</title>
        <authorList>
            <person name="Athi Narayanan S.M."/>
        </authorList>
    </citation>
    <scope>NUCLEOTIDE SEQUENCE [LARGE SCALE GENOMIC DNA]</scope>
    <source>
        <strain evidence="8 9">213E</strain>
    </source>
</reference>
<dbReference type="InterPro" id="IPR036388">
    <property type="entry name" value="WH-like_DNA-bd_sf"/>
</dbReference>
<organism evidence="8 9">
    <name type="scientific">Gordonia desulfuricans</name>
    <dbReference type="NCBI Taxonomy" id="89051"/>
    <lineage>
        <taxon>Bacteria</taxon>
        <taxon>Bacillati</taxon>
        <taxon>Actinomycetota</taxon>
        <taxon>Actinomycetes</taxon>
        <taxon>Mycobacteriales</taxon>
        <taxon>Gordoniaceae</taxon>
        <taxon>Gordonia</taxon>
    </lineage>
</organism>
<dbReference type="Pfam" id="PF00392">
    <property type="entry name" value="GntR"/>
    <property type="match status" value="1"/>
</dbReference>
<feature type="region of interest" description="Disordered" evidence="6">
    <location>
        <begin position="85"/>
        <end position="105"/>
    </location>
</feature>
<evidence type="ECO:0000256" key="3">
    <source>
        <dbReference type="ARBA" id="ARBA00023015"/>
    </source>
</evidence>
<feature type="domain" description="HTH gntR-type" evidence="7">
    <location>
        <begin position="25"/>
        <end position="93"/>
    </location>
</feature>
<dbReference type="SUPFAM" id="SSF53383">
    <property type="entry name" value="PLP-dependent transferases"/>
    <property type="match status" value="1"/>
</dbReference>
<dbReference type="InterPro" id="IPR000524">
    <property type="entry name" value="Tscrpt_reg_HTH_GntR"/>
</dbReference>
<evidence type="ECO:0000256" key="5">
    <source>
        <dbReference type="ARBA" id="ARBA00023163"/>
    </source>
</evidence>
<keyword evidence="8" id="KW-0032">Aminotransferase</keyword>
<keyword evidence="3" id="KW-0805">Transcription regulation</keyword>
<dbReference type="Gene3D" id="1.10.10.10">
    <property type="entry name" value="Winged helix-like DNA-binding domain superfamily/Winged helix DNA-binding domain"/>
    <property type="match status" value="1"/>
</dbReference>
<dbReference type="InterPro" id="IPR036390">
    <property type="entry name" value="WH_DNA-bd_sf"/>
</dbReference>
<sequence length="457" mass="48633">MRDPGPQLSARELASMLGTWRSHDGTLSIGLATAIAHLVESGELRSGVRLPAQRVLAAELEVARGTVTTAYEILAGGGYVTAEVGRGSTVSPPNKPRLRPLDDPGSGLSSVVADLSTQSLPAGGTFVDVLERMRSNSLRPYLETDGHNAFGLAALRNAVARYLTVGGTPTVPEQILITAGAQQALWLTVFALAETGDTIMVEDPTYRGILAVLAGCGRDLRVDALPWSDYTLTRRGRHGPAMVYAQSSVHSPTGLVRSEEMLLDLAESANRQGFLVIEDRSTADLIFDPEIQTSGLAGHIAPDKLLTVGTLSKLFWGGLRVGWIRGEPAMIARVADVKQTIDVTTSVLDQVVASEALLGARAIAEERRRSLMDHAAATVGVVRRCRPEWNPLPPEGGSGLWVDIHSDAIDYAMAAQASGIRIAAGPAFSATRGFDTHIRLPIWHPADDLAELLSSPV</sequence>
<dbReference type="PANTHER" id="PTHR46577:SF1">
    <property type="entry name" value="HTH-TYPE TRANSCRIPTIONAL REGULATORY PROTEIN GABR"/>
    <property type="match status" value="1"/>
</dbReference>
<evidence type="ECO:0000256" key="4">
    <source>
        <dbReference type="ARBA" id="ARBA00023125"/>
    </source>
</evidence>
<dbReference type="GO" id="GO:0003700">
    <property type="term" value="F:DNA-binding transcription factor activity"/>
    <property type="evidence" value="ECO:0007669"/>
    <property type="project" value="InterPro"/>
</dbReference>
<dbReference type="GO" id="GO:0030170">
    <property type="term" value="F:pyridoxal phosphate binding"/>
    <property type="evidence" value="ECO:0007669"/>
    <property type="project" value="InterPro"/>
</dbReference>
<evidence type="ECO:0000259" key="7">
    <source>
        <dbReference type="PROSITE" id="PS50949"/>
    </source>
</evidence>
<dbReference type="CDD" id="cd07377">
    <property type="entry name" value="WHTH_GntR"/>
    <property type="match status" value="1"/>
</dbReference>
<dbReference type="SMART" id="SM00345">
    <property type="entry name" value="HTH_GNTR"/>
    <property type="match status" value="1"/>
</dbReference>
<keyword evidence="9" id="KW-1185">Reference proteome</keyword>
<proteinExistence type="inferred from homology"/>
<keyword evidence="4" id="KW-0238">DNA-binding</keyword>
<dbReference type="Gene3D" id="3.40.640.10">
    <property type="entry name" value="Type I PLP-dependent aspartate aminotransferase-like (Major domain)"/>
    <property type="match status" value="1"/>
</dbReference>
<evidence type="ECO:0000256" key="2">
    <source>
        <dbReference type="ARBA" id="ARBA00022898"/>
    </source>
</evidence>
<evidence type="ECO:0000313" key="9">
    <source>
        <dbReference type="Proteomes" id="UP000466307"/>
    </source>
</evidence>
<gene>
    <name evidence="8" type="ORF">GYA93_18030</name>
</gene>
<dbReference type="InterPro" id="IPR004839">
    <property type="entry name" value="Aminotransferase_I/II_large"/>
</dbReference>
<protein>
    <submittedName>
        <fullName evidence="8">PLP-dependent aminotransferase family protein</fullName>
    </submittedName>
</protein>
<dbReference type="CDD" id="cd00609">
    <property type="entry name" value="AAT_like"/>
    <property type="match status" value="1"/>
</dbReference>
<dbReference type="InterPro" id="IPR051446">
    <property type="entry name" value="HTH_trans_reg/aminotransferase"/>
</dbReference>
<dbReference type="AlphaFoldDB" id="A0A7K3LT86"/>
<dbReference type="RefSeq" id="WP_059037598.1">
    <property type="nucleotide sequence ID" value="NZ_JAADZU010000069.1"/>
</dbReference>
<dbReference type="GO" id="GO:0008483">
    <property type="term" value="F:transaminase activity"/>
    <property type="evidence" value="ECO:0007669"/>
    <property type="project" value="UniProtKB-KW"/>
</dbReference>
<dbReference type="SUPFAM" id="SSF46785">
    <property type="entry name" value="Winged helix' DNA-binding domain"/>
    <property type="match status" value="1"/>
</dbReference>
<name>A0A7K3LT86_9ACTN</name>
<dbReference type="EMBL" id="JAADZU010000069">
    <property type="protein sequence ID" value="NDK91460.1"/>
    <property type="molecule type" value="Genomic_DNA"/>
</dbReference>
<dbReference type="Proteomes" id="UP000466307">
    <property type="component" value="Unassembled WGS sequence"/>
</dbReference>
<evidence type="ECO:0000256" key="6">
    <source>
        <dbReference type="SAM" id="MobiDB-lite"/>
    </source>
</evidence>
<dbReference type="Pfam" id="PF00155">
    <property type="entry name" value="Aminotran_1_2"/>
    <property type="match status" value="1"/>
</dbReference>
<keyword evidence="8" id="KW-0808">Transferase</keyword>
<evidence type="ECO:0000313" key="8">
    <source>
        <dbReference type="EMBL" id="NDK91460.1"/>
    </source>
</evidence>
<accession>A0A7K3LT86</accession>
<dbReference type="InterPro" id="IPR015421">
    <property type="entry name" value="PyrdxlP-dep_Trfase_major"/>
</dbReference>
<comment type="similarity">
    <text evidence="1">In the C-terminal section; belongs to the class-I pyridoxal-phosphate-dependent aminotransferase family.</text>
</comment>
<evidence type="ECO:0000256" key="1">
    <source>
        <dbReference type="ARBA" id="ARBA00005384"/>
    </source>
</evidence>
<dbReference type="InterPro" id="IPR015424">
    <property type="entry name" value="PyrdxlP-dep_Trfase"/>
</dbReference>
<keyword evidence="5" id="KW-0804">Transcription</keyword>
<dbReference type="PANTHER" id="PTHR46577">
    <property type="entry name" value="HTH-TYPE TRANSCRIPTIONAL REGULATORY PROTEIN GABR"/>
    <property type="match status" value="1"/>
</dbReference>
<comment type="caution">
    <text evidence="8">The sequence shown here is derived from an EMBL/GenBank/DDBJ whole genome shotgun (WGS) entry which is preliminary data.</text>
</comment>
<dbReference type="PROSITE" id="PS50949">
    <property type="entry name" value="HTH_GNTR"/>
    <property type="match status" value="1"/>
</dbReference>